<gene>
    <name evidence="1" type="ORF">Tco_0750299</name>
</gene>
<protein>
    <submittedName>
        <fullName evidence="1">Uncharacterized protein</fullName>
    </submittedName>
</protein>
<name>A0ABQ4Z0V6_9ASTR</name>
<accession>A0ABQ4Z0V6</accession>
<organism evidence="1 2">
    <name type="scientific">Tanacetum coccineum</name>
    <dbReference type="NCBI Taxonomy" id="301880"/>
    <lineage>
        <taxon>Eukaryota</taxon>
        <taxon>Viridiplantae</taxon>
        <taxon>Streptophyta</taxon>
        <taxon>Embryophyta</taxon>
        <taxon>Tracheophyta</taxon>
        <taxon>Spermatophyta</taxon>
        <taxon>Magnoliopsida</taxon>
        <taxon>eudicotyledons</taxon>
        <taxon>Gunneridae</taxon>
        <taxon>Pentapetalae</taxon>
        <taxon>asterids</taxon>
        <taxon>campanulids</taxon>
        <taxon>Asterales</taxon>
        <taxon>Asteraceae</taxon>
        <taxon>Asteroideae</taxon>
        <taxon>Anthemideae</taxon>
        <taxon>Anthemidinae</taxon>
        <taxon>Tanacetum</taxon>
    </lineage>
</organism>
<proteinExistence type="predicted"/>
<reference evidence="1" key="1">
    <citation type="journal article" date="2022" name="Int. J. Mol. Sci.">
        <title>Draft Genome of Tanacetum Coccineum: Genomic Comparison of Closely Related Tanacetum-Family Plants.</title>
        <authorList>
            <person name="Yamashiro T."/>
            <person name="Shiraishi A."/>
            <person name="Nakayama K."/>
            <person name="Satake H."/>
        </authorList>
    </citation>
    <scope>NUCLEOTIDE SEQUENCE</scope>
</reference>
<evidence type="ECO:0000313" key="1">
    <source>
        <dbReference type="EMBL" id="GJS83758.1"/>
    </source>
</evidence>
<evidence type="ECO:0000313" key="2">
    <source>
        <dbReference type="Proteomes" id="UP001151760"/>
    </source>
</evidence>
<dbReference type="EMBL" id="BQNB010010924">
    <property type="protein sequence ID" value="GJS83758.1"/>
    <property type="molecule type" value="Genomic_DNA"/>
</dbReference>
<keyword evidence="2" id="KW-1185">Reference proteome</keyword>
<comment type="caution">
    <text evidence="1">The sequence shown here is derived from an EMBL/GenBank/DDBJ whole genome shotgun (WGS) entry which is preliminary data.</text>
</comment>
<reference evidence="1" key="2">
    <citation type="submission" date="2022-01" db="EMBL/GenBank/DDBJ databases">
        <authorList>
            <person name="Yamashiro T."/>
            <person name="Shiraishi A."/>
            <person name="Satake H."/>
            <person name="Nakayama K."/>
        </authorList>
    </citation>
    <scope>NUCLEOTIDE SEQUENCE</scope>
</reference>
<dbReference type="Proteomes" id="UP001151760">
    <property type="component" value="Unassembled WGS sequence"/>
</dbReference>
<sequence length="97" mass="10815">MCLISGHSLVDCPKADALNGVVYWPMVKRQGARIGDGTFSLSNSFEALNVENPVIEEVETGIRLLCLVITGSDDEVEYVNNEMASYLDSNRQGWIWY</sequence>